<dbReference type="InterPro" id="IPR013766">
    <property type="entry name" value="Thioredoxin_domain"/>
</dbReference>
<dbReference type="GO" id="GO:0005507">
    <property type="term" value="F:copper ion binding"/>
    <property type="evidence" value="ECO:0007669"/>
    <property type="project" value="InterPro"/>
</dbReference>
<gene>
    <name evidence="10" type="ORF">Q31a_26540</name>
</gene>
<dbReference type="AlphaFoldDB" id="A0A518G6W8"/>
<keyword evidence="6" id="KW-0732">Signal</keyword>
<dbReference type="InterPro" id="IPR036939">
    <property type="entry name" value="Cu2_ascorb_mOase_N_sf"/>
</dbReference>
<dbReference type="GO" id="GO:0020037">
    <property type="term" value="F:heme binding"/>
    <property type="evidence" value="ECO:0007669"/>
    <property type="project" value="InterPro"/>
</dbReference>
<evidence type="ECO:0000256" key="6">
    <source>
        <dbReference type="SAM" id="SignalP"/>
    </source>
</evidence>
<dbReference type="GO" id="GO:0016209">
    <property type="term" value="F:antioxidant activity"/>
    <property type="evidence" value="ECO:0007669"/>
    <property type="project" value="InterPro"/>
</dbReference>
<dbReference type="PROSITE" id="PS00018">
    <property type="entry name" value="EF_HAND_1"/>
    <property type="match status" value="1"/>
</dbReference>
<dbReference type="PROSITE" id="PS50222">
    <property type="entry name" value="EF_HAND_2"/>
    <property type="match status" value="1"/>
</dbReference>
<dbReference type="InterPro" id="IPR009056">
    <property type="entry name" value="Cyt_c-like_dom"/>
</dbReference>
<feature type="domain" description="Thioredoxin" evidence="9">
    <location>
        <begin position="18"/>
        <end position="173"/>
    </location>
</feature>
<dbReference type="InterPro" id="IPR036249">
    <property type="entry name" value="Thioredoxin-like_sf"/>
</dbReference>
<reference evidence="10 11" key="1">
    <citation type="submission" date="2019-02" db="EMBL/GenBank/DDBJ databases">
        <title>Deep-cultivation of Planctomycetes and their phenomic and genomic characterization uncovers novel biology.</title>
        <authorList>
            <person name="Wiegand S."/>
            <person name="Jogler M."/>
            <person name="Boedeker C."/>
            <person name="Pinto D."/>
            <person name="Vollmers J."/>
            <person name="Rivas-Marin E."/>
            <person name="Kohn T."/>
            <person name="Peeters S.H."/>
            <person name="Heuer A."/>
            <person name="Rast P."/>
            <person name="Oberbeckmann S."/>
            <person name="Bunk B."/>
            <person name="Jeske O."/>
            <person name="Meyerdierks A."/>
            <person name="Storesund J.E."/>
            <person name="Kallscheuer N."/>
            <person name="Luecker S."/>
            <person name="Lage O.M."/>
            <person name="Pohl T."/>
            <person name="Merkel B.J."/>
            <person name="Hornburger P."/>
            <person name="Mueller R.-W."/>
            <person name="Bruemmer F."/>
            <person name="Labrenz M."/>
            <person name="Spormann A.M."/>
            <person name="Op den Camp H."/>
            <person name="Overmann J."/>
            <person name="Amann R."/>
            <person name="Jetten M.S.M."/>
            <person name="Mascher T."/>
            <person name="Medema M.H."/>
            <person name="Devos D.P."/>
            <person name="Kaster A.-K."/>
            <person name="Ovreas L."/>
            <person name="Rohde M."/>
            <person name="Galperin M.Y."/>
            <person name="Jogler C."/>
        </authorList>
    </citation>
    <scope>NUCLEOTIDE SEQUENCE [LARGE SCALE GENOMIC DNA]</scope>
    <source>
        <strain evidence="10 11">Q31a</strain>
    </source>
</reference>
<keyword evidence="2 4" id="KW-0408">Iron</keyword>
<dbReference type="InterPro" id="IPR008977">
    <property type="entry name" value="PHM/PNGase_F_dom_sf"/>
</dbReference>
<keyword evidence="1 4" id="KW-0479">Metal-binding</keyword>
<dbReference type="PROSITE" id="PS51352">
    <property type="entry name" value="THIOREDOXIN_2"/>
    <property type="match status" value="1"/>
</dbReference>
<feature type="signal peptide" evidence="6">
    <location>
        <begin position="1"/>
        <end position="26"/>
    </location>
</feature>
<dbReference type="InterPro" id="IPR018247">
    <property type="entry name" value="EF_Hand_1_Ca_BS"/>
</dbReference>
<feature type="domain" description="Cytochrome c" evidence="8">
    <location>
        <begin position="208"/>
        <end position="299"/>
    </location>
</feature>
<protein>
    <submittedName>
        <fullName evidence="10">Thiol-disulfide oxidoreductase</fullName>
    </submittedName>
</protein>
<evidence type="ECO:0000256" key="2">
    <source>
        <dbReference type="ARBA" id="ARBA00023004"/>
    </source>
</evidence>
<dbReference type="Proteomes" id="UP000318017">
    <property type="component" value="Chromosome"/>
</dbReference>
<dbReference type="GO" id="GO:0005509">
    <property type="term" value="F:calcium ion binding"/>
    <property type="evidence" value="ECO:0007669"/>
    <property type="project" value="InterPro"/>
</dbReference>
<dbReference type="Pfam" id="PF00578">
    <property type="entry name" value="AhpC-TSA"/>
    <property type="match status" value="1"/>
</dbReference>
<dbReference type="Gene3D" id="2.60.120.230">
    <property type="match status" value="1"/>
</dbReference>
<organism evidence="10 11">
    <name type="scientific">Aureliella helgolandensis</name>
    <dbReference type="NCBI Taxonomy" id="2527968"/>
    <lineage>
        <taxon>Bacteria</taxon>
        <taxon>Pseudomonadati</taxon>
        <taxon>Planctomycetota</taxon>
        <taxon>Planctomycetia</taxon>
        <taxon>Pirellulales</taxon>
        <taxon>Pirellulaceae</taxon>
        <taxon>Aureliella</taxon>
    </lineage>
</organism>
<dbReference type="Gene3D" id="3.40.30.10">
    <property type="entry name" value="Glutaredoxin"/>
    <property type="match status" value="1"/>
</dbReference>
<evidence type="ECO:0000256" key="5">
    <source>
        <dbReference type="SAM" id="MobiDB-lite"/>
    </source>
</evidence>
<dbReference type="PANTHER" id="PTHR43640:SF1">
    <property type="entry name" value="THIOREDOXIN-DEPENDENT PEROXIREDOXIN"/>
    <property type="match status" value="1"/>
</dbReference>
<evidence type="ECO:0000256" key="1">
    <source>
        <dbReference type="ARBA" id="ARBA00022723"/>
    </source>
</evidence>
<dbReference type="OrthoDB" id="9788721at2"/>
<dbReference type="RefSeq" id="WP_145077906.1">
    <property type="nucleotide sequence ID" value="NZ_CP036298.1"/>
</dbReference>
<dbReference type="Gene3D" id="2.60.120.310">
    <property type="entry name" value="Copper type II, ascorbate-dependent monooxygenase, N-terminal domain"/>
    <property type="match status" value="1"/>
</dbReference>
<keyword evidence="3" id="KW-1015">Disulfide bond</keyword>
<evidence type="ECO:0000259" key="8">
    <source>
        <dbReference type="PROSITE" id="PS51007"/>
    </source>
</evidence>
<sequence precursor="true">MQPRFTFMTALVAVGATLLAPGIARAASLAFESQSPQGTPVVLKPGGQAVVAVVFLGTECPMARAYASQLSELQSSYAAQGVRILGVMSNIQDDAEKLAKYASELDVQFELVHDADQQIADQYGAQRTPEAFVLDERLMLRYHGRIDDQYAPGIAHSNASRRDLQIAIEEILAGKRVSLAETRAVGCIIGRPKTPLIQDSADQNSSQGTTPDQAPTFTNEVVRVLARNCIECHRQGDIGPFSMERYEDVIGWADTMLETIEDERMPPWHASPEYGEFSNARHMSEEDKETLRQWVALGAPEGKPEDLPPPQQYVDGWLLPRTPDLVLPMREQPYQVPRDGVVEYQYFVVDPQFSEDKWIAAAQVLPGKRSVVHHAIVFVRPPDGADFSGIGWLAAYVPGQRNLPMPAGHARHIPAGSKLVFQMHYTPDGTVREDQTQVGLVFASPESVTHEVYTMIALDQELEIPPGVPSHHVEARSQTLPRNGTLLAVTPHMHYRGKAFRLFAGNTNSEILLDVPQYDFNWQHTYQFSRPISLSDIQQLSFRAEFDNSPSNPFNPDPQQWVHWGDQTWEEMAVSFFEVAEPRSTVSASQPPVSDSETSGNSPTRVAGSGPQSHQQDEQPVQSERQIKIEAYIARVMRAMDANGDGLIRKSEAAIVVRHGGFHRWDRDGNDLVTLEEIRQVAQGLYP</sequence>
<feature type="region of interest" description="Disordered" evidence="5">
    <location>
        <begin position="196"/>
        <end position="216"/>
    </location>
</feature>
<dbReference type="InterPro" id="IPR011992">
    <property type="entry name" value="EF-hand-dom_pair"/>
</dbReference>
<dbReference type="GO" id="GO:0009055">
    <property type="term" value="F:electron transfer activity"/>
    <property type="evidence" value="ECO:0007669"/>
    <property type="project" value="InterPro"/>
</dbReference>
<dbReference type="InterPro" id="IPR014784">
    <property type="entry name" value="Cu2_ascorb_mOase-like_C"/>
</dbReference>
<feature type="chain" id="PRO_5022089404" evidence="6">
    <location>
        <begin position="27"/>
        <end position="687"/>
    </location>
</feature>
<dbReference type="KEGG" id="ahel:Q31a_26540"/>
<dbReference type="InterPro" id="IPR002048">
    <property type="entry name" value="EF_hand_dom"/>
</dbReference>
<dbReference type="Gene3D" id="1.10.238.10">
    <property type="entry name" value="EF-hand"/>
    <property type="match status" value="1"/>
</dbReference>
<dbReference type="SUPFAM" id="SSF49742">
    <property type="entry name" value="PHM/PNGase F"/>
    <property type="match status" value="2"/>
</dbReference>
<dbReference type="SUPFAM" id="SSF52833">
    <property type="entry name" value="Thioredoxin-like"/>
    <property type="match status" value="1"/>
</dbReference>
<feature type="compositionally biased region" description="Polar residues" evidence="5">
    <location>
        <begin position="200"/>
        <end position="216"/>
    </location>
</feature>
<dbReference type="InterPro" id="IPR047262">
    <property type="entry name" value="PRX-like1"/>
</dbReference>
<keyword evidence="4" id="KW-0349">Heme</keyword>
<dbReference type="PANTHER" id="PTHR43640">
    <property type="entry name" value="OS07G0260300 PROTEIN"/>
    <property type="match status" value="1"/>
</dbReference>
<evidence type="ECO:0000259" key="9">
    <source>
        <dbReference type="PROSITE" id="PS51352"/>
    </source>
</evidence>
<feature type="domain" description="EF-hand" evidence="7">
    <location>
        <begin position="628"/>
        <end position="663"/>
    </location>
</feature>
<evidence type="ECO:0000256" key="4">
    <source>
        <dbReference type="PROSITE-ProRule" id="PRU00433"/>
    </source>
</evidence>
<dbReference type="GO" id="GO:0016715">
    <property type="term" value="F:oxidoreductase activity, acting on paired donors, with incorporation or reduction of molecular oxygen, reduced ascorbate as one donor, and incorporation of one atom of oxygen"/>
    <property type="evidence" value="ECO:0007669"/>
    <property type="project" value="InterPro"/>
</dbReference>
<dbReference type="InterPro" id="IPR000866">
    <property type="entry name" value="AhpC/TSA"/>
</dbReference>
<dbReference type="SUPFAM" id="SSF47473">
    <property type="entry name" value="EF-hand"/>
    <property type="match status" value="1"/>
</dbReference>
<accession>A0A518G6W8</accession>
<evidence type="ECO:0000313" key="10">
    <source>
        <dbReference type="EMBL" id="QDV24338.1"/>
    </source>
</evidence>
<feature type="region of interest" description="Disordered" evidence="5">
    <location>
        <begin position="585"/>
        <end position="624"/>
    </location>
</feature>
<keyword evidence="11" id="KW-1185">Reference proteome</keyword>
<dbReference type="EMBL" id="CP036298">
    <property type="protein sequence ID" value="QDV24338.1"/>
    <property type="molecule type" value="Genomic_DNA"/>
</dbReference>
<proteinExistence type="predicted"/>
<dbReference type="PROSITE" id="PS51007">
    <property type="entry name" value="CYTC"/>
    <property type="match status" value="1"/>
</dbReference>
<evidence type="ECO:0000259" key="7">
    <source>
        <dbReference type="PROSITE" id="PS50222"/>
    </source>
</evidence>
<evidence type="ECO:0000256" key="3">
    <source>
        <dbReference type="ARBA" id="ARBA00023157"/>
    </source>
</evidence>
<name>A0A518G6W8_9BACT</name>
<evidence type="ECO:0000313" key="11">
    <source>
        <dbReference type="Proteomes" id="UP000318017"/>
    </source>
</evidence>